<accession>A0A391NKR8</accession>
<proteinExistence type="predicted"/>
<reference evidence="2 3" key="1">
    <citation type="journal article" date="2018" name="PLoS ONE">
        <title>The draft genome of Kipferlia bialata reveals reductive genome evolution in fornicate parasites.</title>
        <authorList>
            <person name="Tanifuji G."/>
            <person name="Takabayashi S."/>
            <person name="Kume K."/>
            <person name="Takagi M."/>
            <person name="Nakayama T."/>
            <person name="Kamikawa R."/>
            <person name="Inagaki Y."/>
            <person name="Hashimoto T."/>
        </authorList>
    </citation>
    <scope>NUCLEOTIDE SEQUENCE [LARGE SCALE GENOMIC DNA]</scope>
    <source>
        <strain evidence="2">NY0173</strain>
    </source>
</reference>
<dbReference type="AlphaFoldDB" id="A0A391NKR8"/>
<comment type="caution">
    <text evidence="2">The sequence shown here is derived from an EMBL/GenBank/DDBJ whole genome shotgun (WGS) entry which is preliminary data.</text>
</comment>
<keyword evidence="3" id="KW-1185">Reference proteome</keyword>
<feature type="compositionally biased region" description="Polar residues" evidence="1">
    <location>
        <begin position="39"/>
        <end position="48"/>
    </location>
</feature>
<evidence type="ECO:0000313" key="2">
    <source>
        <dbReference type="EMBL" id="GCA62567.1"/>
    </source>
</evidence>
<evidence type="ECO:0000256" key="1">
    <source>
        <dbReference type="SAM" id="MobiDB-lite"/>
    </source>
</evidence>
<sequence>MSEKWRLENLHLPSYHTQSDPSPDGVGVGSHHGLVPSKGATNPASMDTTEGAGAGPGGYVSMDRTKLASSSSLWQSPASCTPAHATSIVSTLAPPSLKGTQRELCDVAYQ</sequence>
<feature type="region of interest" description="Disordered" evidence="1">
    <location>
        <begin position="1"/>
        <end position="66"/>
    </location>
</feature>
<gene>
    <name evidence="2" type="ORF">KIPB_004357</name>
</gene>
<dbReference type="EMBL" id="BDIP01000923">
    <property type="protein sequence ID" value="GCA62567.1"/>
    <property type="molecule type" value="Genomic_DNA"/>
</dbReference>
<evidence type="ECO:0000313" key="3">
    <source>
        <dbReference type="Proteomes" id="UP000265618"/>
    </source>
</evidence>
<name>A0A391NKR8_9EUKA</name>
<protein>
    <submittedName>
        <fullName evidence="2">Uncharacterized protein</fullName>
    </submittedName>
</protein>
<dbReference type="Proteomes" id="UP000265618">
    <property type="component" value="Unassembled WGS sequence"/>
</dbReference>
<organism evidence="2 3">
    <name type="scientific">Kipferlia bialata</name>
    <dbReference type="NCBI Taxonomy" id="797122"/>
    <lineage>
        <taxon>Eukaryota</taxon>
        <taxon>Metamonada</taxon>
        <taxon>Carpediemonas-like organisms</taxon>
        <taxon>Kipferlia</taxon>
    </lineage>
</organism>